<comment type="caution">
    <text evidence="1">The sequence shown here is derived from an EMBL/GenBank/DDBJ whole genome shotgun (WGS) entry which is preliminary data.</text>
</comment>
<evidence type="ECO:0000313" key="2">
    <source>
        <dbReference type="Proteomes" id="UP000759273"/>
    </source>
</evidence>
<dbReference type="Proteomes" id="UP000759273">
    <property type="component" value="Unassembled WGS sequence"/>
</dbReference>
<organism evidence="1 2">
    <name type="scientific">Subdoligranulum variabile</name>
    <dbReference type="NCBI Taxonomy" id="214851"/>
    <lineage>
        <taxon>Bacteria</taxon>
        <taxon>Bacillati</taxon>
        <taxon>Bacillota</taxon>
        <taxon>Clostridia</taxon>
        <taxon>Eubacteriales</taxon>
        <taxon>Oscillospiraceae</taxon>
        <taxon>Subdoligranulum</taxon>
    </lineage>
</organism>
<proteinExistence type="predicted"/>
<name>A0A943HJP2_9FIRM</name>
<dbReference type="EMBL" id="JAGZGG010000003">
    <property type="protein sequence ID" value="MBS5331325.1"/>
    <property type="molecule type" value="Genomic_DNA"/>
</dbReference>
<reference evidence="1" key="1">
    <citation type="submission" date="2021-02" db="EMBL/GenBank/DDBJ databases">
        <title>Infant gut strain persistence is associated with maternal origin, phylogeny, and functional potential including surface adhesion and iron acquisition.</title>
        <authorList>
            <person name="Lou Y.C."/>
        </authorList>
    </citation>
    <scope>NUCLEOTIDE SEQUENCE</scope>
    <source>
        <strain evidence="1">L3_101_000M1_dasL3_101_000M1_concoct_87</strain>
    </source>
</reference>
<accession>A0A943HJP2</accession>
<sequence length="116" mass="13843">MLTLPIKRKWFDMICRGEKREEYREPTDYWKERLFRARGRAPENEIPDPFHLKIFPIQIRAGYRQDSPTACLMVTIQFGKYGVPEWGADPDKEYIIIRILSVEDIHNWKASETDGR</sequence>
<dbReference type="AlphaFoldDB" id="A0A943HJP2"/>
<evidence type="ECO:0000313" key="1">
    <source>
        <dbReference type="EMBL" id="MBS5331325.1"/>
    </source>
</evidence>
<gene>
    <name evidence="1" type="ORF">KHY36_02195</name>
</gene>
<protein>
    <submittedName>
        <fullName evidence="1">ASCH domain-containing protein</fullName>
    </submittedName>
</protein>